<dbReference type="EMBL" id="LLYB01000057">
    <property type="protein sequence ID" value="KRR25254.1"/>
    <property type="molecule type" value="Genomic_DNA"/>
</dbReference>
<sequence>MTLLFPFRRSLDRPWANIILRIGSMGNEEDFLDRAPPKQSDDFQTRETEFTVPDKPETLAEELKPKRDGELFVYLNKPVLGLWGYQSWLSELIGNTGRAKITIEKL</sequence>
<evidence type="ECO:0000256" key="1">
    <source>
        <dbReference type="SAM" id="MobiDB-lite"/>
    </source>
</evidence>
<protein>
    <submittedName>
        <fullName evidence="2">Uncharacterized protein</fullName>
    </submittedName>
</protein>
<dbReference type="Proteomes" id="UP000051660">
    <property type="component" value="Unassembled WGS sequence"/>
</dbReference>
<gene>
    <name evidence="2" type="ORF">CQ14_09560</name>
</gene>
<feature type="compositionally biased region" description="Basic and acidic residues" evidence="1">
    <location>
        <begin position="32"/>
        <end position="49"/>
    </location>
</feature>
<evidence type="ECO:0000313" key="3">
    <source>
        <dbReference type="Proteomes" id="UP000051660"/>
    </source>
</evidence>
<organism evidence="2 3">
    <name type="scientific">Bradyrhizobium lablabi</name>
    <dbReference type="NCBI Taxonomy" id="722472"/>
    <lineage>
        <taxon>Bacteria</taxon>
        <taxon>Pseudomonadati</taxon>
        <taxon>Pseudomonadota</taxon>
        <taxon>Alphaproteobacteria</taxon>
        <taxon>Hyphomicrobiales</taxon>
        <taxon>Nitrobacteraceae</taxon>
        <taxon>Bradyrhizobium</taxon>
    </lineage>
</organism>
<comment type="caution">
    <text evidence="2">The sequence shown here is derived from an EMBL/GenBank/DDBJ whole genome shotgun (WGS) entry which is preliminary data.</text>
</comment>
<reference evidence="2 3" key="1">
    <citation type="submission" date="2014-03" db="EMBL/GenBank/DDBJ databases">
        <title>Bradyrhizobium valentinum sp. nov., isolated from effective nodules of Lupinus mariae-josephae, a lupine endemic of basic-lime soils in Eastern Spain.</title>
        <authorList>
            <person name="Duran D."/>
            <person name="Rey L."/>
            <person name="Navarro A."/>
            <person name="Busquets A."/>
            <person name="Imperial J."/>
            <person name="Ruiz-Argueso T."/>
        </authorList>
    </citation>
    <scope>NUCLEOTIDE SEQUENCE [LARGE SCALE GENOMIC DNA]</scope>
    <source>
        <strain evidence="2 3">CCBAU 23086</strain>
    </source>
</reference>
<dbReference type="AlphaFoldDB" id="A0A0R3N7G1"/>
<name>A0A0R3N7G1_9BRAD</name>
<accession>A0A0R3N7G1</accession>
<evidence type="ECO:0000313" key="2">
    <source>
        <dbReference type="EMBL" id="KRR25254.1"/>
    </source>
</evidence>
<feature type="region of interest" description="Disordered" evidence="1">
    <location>
        <begin position="30"/>
        <end position="49"/>
    </location>
</feature>
<proteinExistence type="predicted"/>